<dbReference type="Proteomes" id="UP000556329">
    <property type="component" value="Unassembled WGS sequence"/>
</dbReference>
<protein>
    <submittedName>
        <fullName evidence="2">Uncharacterized protein</fullName>
    </submittedName>
</protein>
<dbReference type="AlphaFoldDB" id="A0A841P653"/>
<comment type="caution">
    <text evidence="2">The sequence shown here is derived from an EMBL/GenBank/DDBJ whole genome shotgun (WGS) entry which is preliminary data.</text>
</comment>
<feature type="region of interest" description="Disordered" evidence="1">
    <location>
        <begin position="30"/>
        <end position="56"/>
    </location>
</feature>
<organism evidence="2 3">
    <name type="scientific">Mesorhizobium sangaii</name>
    <dbReference type="NCBI Taxonomy" id="505389"/>
    <lineage>
        <taxon>Bacteria</taxon>
        <taxon>Pseudomonadati</taxon>
        <taxon>Pseudomonadota</taxon>
        <taxon>Alphaproteobacteria</taxon>
        <taxon>Hyphomicrobiales</taxon>
        <taxon>Phyllobacteriaceae</taxon>
        <taxon>Mesorhizobium</taxon>
    </lineage>
</organism>
<sequence>MTIVSTATDSITKRRITWEALWKIRPDLRPANDNEQRRGGAIVVDAKTRTNARASG</sequence>
<reference evidence="2 3" key="1">
    <citation type="submission" date="2020-08" db="EMBL/GenBank/DDBJ databases">
        <title>Genomic Encyclopedia of Type Strains, Phase IV (KMG-IV): sequencing the most valuable type-strain genomes for metagenomic binning, comparative biology and taxonomic classification.</title>
        <authorList>
            <person name="Goeker M."/>
        </authorList>
    </citation>
    <scope>NUCLEOTIDE SEQUENCE [LARGE SCALE GENOMIC DNA]</scope>
    <source>
        <strain evidence="2 3">DSM 100039</strain>
    </source>
</reference>
<name>A0A841P653_9HYPH</name>
<evidence type="ECO:0000313" key="2">
    <source>
        <dbReference type="EMBL" id="MBB6410656.1"/>
    </source>
</evidence>
<accession>A0A841P653</accession>
<evidence type="ECO:0000313" key="3">
    <source>
        <dbReference type="Proteomes" id="UP000556329"/>
    </source>
</evidence>
<proteinExistence type="predicted"/>
<evidence type="ECO:0000256" key="1">
    <source>
        <dbReference type="SAM" id="MobiDB-lite"/>
    </source>
</evidence>
<keyword evidence="3" id="KW-1185">Reference proteome</keyword>
<dbReference type="EMBL" id="JACHEF010000003">
    <property type="protein sequence ID" value="MBB6410656.1"/>
    <property type="molecule type" value="Genomic_DNA"/>
</dbReference>
<gene>
    <name evidence="2" type="ORF">HNQ71_003330</name>
</gene>